<protein>
    <submittedName>
        <fullName evidence="1">Uncharacterized protein</fullName>
    </submittedName>
</protein>
<dbReference type="Gramene" id="OMERI01G34690.1">
    <property type="protein sequence ID" value="OMERI01G34690.1"/>
    <property type="gene ID" value="OMERI01G34690"/>
</dbReference>
<dbReference type="EnsemblPlants" id="OMERI01G34690.1">
    <property type="protein sequence ID" value="OMERI01G34690.1"/>
    <property type="gene ID" value="OMERI01G34690"/>
</dbReference>
<reference evidence="1" key="2">
    <citation type="submission" date="2018-05" db="EMBL/GenBank/DDBJ databases">
        <title>OmerRS3 (Oryza meridionalis Reference Sequence Version 3).</title>
        <authorList>
            <person name="Zhang J."/>
            <person name="Kudrna D."/>
            <person name="Lee S."/>
            <person name="Talag J."/>
            <person name="Welchert J."/>
            <person name="Wing R.A."/>
        </authorList>
    </citation>
    <scope>NUCLEOTIDE SEQUENCE [LARGE SCALE GENOMIC DNA]</scope>
    <source>
        <strain evidence="1">cv. OR44</strain>
    </source>
</reference>
<accession>A0A0E0CAG9</accession>
<organism evidence="1">
    <name type="scientific">Oryza meridionalis</name>
    <dbReference type="NCBI Taxonomy" id="40149"/>
    <lineage>
        <taxon>Eukaryota</taxon>
        <taxon>Viridiplantae</taxon>
        <taxon>Streptophyta</taxon>
        <taxon>Embryophyta</taxon>
        <taxon>Tracheophyta</taxon>
        <taxon>Spermatophyta</taxon>
        <taxon>Magnoliopsida</taxon>
        <taxon>Liliopsida</taxon>
        <taxon>Poales</taxon>
        <taxon>Poaceae</taxon>
        <taxon>BOP clade</taxon>
        <taxon>Oryzoideae</taxon>
        <taxon>Oryzeae</taxon>
        <taxon>Oryzinae</taxon>
        <taxon>Oryza</taxon>
    </lineage>
</organism>
<dbReference type="Proteomes" id="UP000008021">
    <property type="component" value="Chromosome 1"/>
</dbReference>
<proteinExistence type="predicted"/>
<evidence type="ECO:0000313" key="1">
    <source>
        <dbReference type="EnsemblPlants" id="OMERI01G34690.1"/>
    </source>
</evidence>
<name>A0A0E0CAG9_9ORYZ</name>
<reference evidence="1" key="1">
    <citation type="submission" date="2015-04" db="UniProtKB">
        <authorList>
            <consortium name="EnsemblPlants"/>
        </authorList>
    </citation>
    <scope>IDENTIFICATION</scope>
</reference>
<dbReference type="AlphaFoldDB" id="A0A0E0CAG9"/>
<evidence type="ECO:0000313" key="2">
    <source>
        <dbReference type="Proteomes" id="UP000008021"/>
    </source>
</evidence>
<sequence>MTMSSASAGGSFGGGGDCLRIWQRWLPSPPLFFLWRRWPRMDLAAVATAEGIRRRYVDGFGGEDGVGGFPRWS</sequence>
<keyword evidence="2" id="KW-1185">Reference proteome</keyword>
<dbReference type="HOGENOM" id="CLU_2708935_0_0_1"/>